<evidence type="ECO:0000256" key="4">
    <source>
        <dbReference type="ARBA" id="ARBA00022452"/>
    </source>
</evidence>
<dbReference type="Gene3D" id="2.40.170.20">
    <property type="entry name" value="TonB-dependent receptor, beta-barrel domain"/>
    <property type="match status" value="1"/>
</dbReference>
<dbReference type="RefSeq" id="WP_349278790.1">
    <property type="nucleotide sequence ID" value="NZ_CBCSCU010000026.1"/>
</dbReference>
<evidence type="ECO:0000256" key="2">
    <source>
        <dbReference type="ARBA" id="ARBA00009810"/>
    </source>
</evidence>
<evidence type="ECO:0000256" key="6">
    <source>
        <dbReference type="ARBA" id="ARBA00023077"/>
    </source>
</evidence>
<feature type="chain" id="PRO_5043448061" evidence="12">
    <location>
        <begin position="29"/>
        <end position="745"/>
    </location>
</feature>
<dbReference type="NCBIfam" id="NF010051">
    <property type="entry name" value="PRK13528.1"/>
    <property type="match status" value="1"/>
</dbReference>
<organism evidence="15">
    <name type="scientific">Polaromonas hydrogenivorans</name>
    <dbReference type="NCBI Taxonomy" id="335476"/>
    <lineage>
        <taxon>Bacteria</taxon>
        <taxon>Pseudomonadati</taxon>
        <taxon>Pseudomonadota</taxon>
        <taxon>Betaproteobacteria</taxon>
        <taxon>Burkholderiales</taxon>
        <taxon>Comamonadaceae</taxon>
        <taxon>Polaromonas</taxon>
    </lineage>
</organism>
<gene>
    <name evidence="15" type="ORF">ABLV49_18635</name>
</gene>
<feature type="domain" description="TonB-dependent receptor plug" evidence="14">
    <location>
        <begin position="53"/>
        <end position="167"/>
    </location>
</feature>
<dbReference type="SUPFAM" id="SSF56935">
    <property type="entry name" value="Porins"/>
    <property type="match status" value="1"/>
</dbReference>
<dbReference type="GO" id="GO:0015344">
    <property type="term" value="F:siderophore uptake transmembrane transporter activity"/>
    <property type="evidence" value="ECO:0007669"/>
    <property type="project" value="TreeGrafter"/>
</dbReference>
<evidence type="ECO:0000256" key="9">
    <source>
        <dbReference type="ARBA" id="ARBA00023237"/>
    </source>
</evidence>
<dbReference type="GO" id="GO:0038023">
    <property type="term" value="F:signaling receptor activity"/>
    <property type="evidence" value="ECO:0007669"/>
    <property type="project" value="InterPro"/>
</dbReference>
<dbReference type="InterPro" id="IPR036942">
    <property type="entry name" value="Beta-barrel_TonB_sf"/>
</dbReference>
<dbReference type="NCBIfam" id="TIGR01783">
    <property type="entry name" value="TonB-siderophor"/>
    <property type="match status" value="1"/>
</dbReference>
<dbReference type="NCBIfam" id="NF010048">
    <property type="entry name" value="PRK13524.1"/>
    <property type="match status" value="1"/>
</dbReference>
<dbReference type="InterPro" id="IPR012910">
    <property type="entry name" value="Plug_dom"/>
</dbReference>
<proteinExistence type="inferred from homology"/>
<dbReference type="PROSITE" id="PS52016">
    <property type="entry name" value="TONB_DEPENDENT_REC_3"/>
    <property type="match status" value="1"/>
</dbReference>
<keyword evidence="6 11" id="KW-0798">TonB box</keyword>
<dbReference type="PANTHER" id="PTHR30069">
    <property type="entry name" value="TONB-DEPENDENT OUTER MEMBRANE RECEPTOR"/>
    <property type="match status" value="1"/>
</dbReference>
<dbReference type="InterPro" id="IPR000531">
    <property type="entry name" value="Beta-barrel_TonB"/>
</dbReference>
<evidence type="ECO:0000256" key="10">
    <source>
        <dbReference type="PROSITE-ProRule" id="PRU01360"/>
    </source>
</evidence>
<accession>A0AAU7LS87</accession>
<evidence type="ECO:0000259" key="13">
    <source>
        <dbReference type="Pfam" id="PF00593"/>
    </source>
</evidence>
<dbReference type="GO" id="GO:0044718">
    <property type="term" value="P:siderophore transmembrane transport"/>
    <property type="evidence" value="ECO:0007669"/>
    <property type="project" value="TreeGrafter"/>
</dbReference>
<dbReference type="EMBL" id="CP157675">
    <property type="protein sequence ID" value="XBP69868.1"/>
    <property type="molecule type" value="Genomic_DNA"/>
</dbReference>
<keyword evidence="7 10" id="KW-0472">Membrane</keyword>
<keyword evidence="3 10" id="KW-0813">Transport</keyword>
<evidence type="ECO:0000256" key="1">
    <source>
        <dbReference type="ARBA" id="ARBA00004571"/>
    </source>
</evidence>
<evidence type="ECO:0000313" key="15">
    <source>
        <dbReference type="EMBL" id="XBP69868.1"/>
    </source>
</evidence>
<feature type="signal peptide" evidence="12">
    <location>
        <begin position="1"/>
        <end position="28"/>
    </location>
</feature>
<dbReference type="AlphaFoldDB" id="A0AAU7LS87"/>
<evidence type="ECO:0000256" key="11">
    <source>
        <dbReference type="RuleBase" id="RU003357"/>
    </source>
</evidence>
<dbReference type="GO" id="GO:0009279">
    <property type="term" value="C:cell outer membrane"/>
    <property type="evidence" value="ECO:0007669"/>
    <property type="project" value="UniProtKB-SubCell"/>
</dbReference>
<dbReference type="GO" id="GO:0042931">
    <property type="term" value="F:enterobactin transmembrane transporter activity"/>
    <property type="evidence" value="ECO:0007669"/>
    <property type="project" value="TreeGrafter"/>
</dbReference>
<evidence type="ECO:0000256" key="5">
    <source>
        <dbReference type="ARBA" id="ARBA00022692"/>
    </source>
</evidence>
<evidence type="ECO:0000256" key="3">
    <source>
        <dbReference type="ARBA" id="ARBA00022448"/>
    </source>
</evidence>
<keyword evidence="8 15" id="KW-0675">Receptor</keyword>
<dbReference type="Pfam" id="PF00593">
    <property type="entry name" value="TonB_dep_Rec_b-barrel"/>
    <property type="match status" value="1"/>
</dbReference>
<comment type="subcellular location">
    <subcellularLocation>
        <location evidence="1 10">Cell outer membrane</location>
        <topology evidence="1 10">Multi-pass membrane protein</topology>
    </subcellularLocation>
</comment>
<evidence type="ECO:0000259" key="14">
    <source>
        <dbReference type="Pfam" id="PF07715"/>
    </source>
</evidence>
<evidence type="ECO:0000256" key="12">
    <source>
        <dbReference type="SAM" id="SignalP"/>
    </source>
</evidence>
<dbReference type="InterPro" id="IPR010105">
    <property type="entry name" value="TonB_sidphr_rcpt"/>
</dbReference>
<dbReference type="InterPro" id="IPR039426">
    <property type="entry name" value="TonB-dep_rcpt-like"/>
</dbReference>
<keyword evidence="9 10" id="KW-0998">Cell outer membrane</keyword>
<dbReference type="GO" id="GO:0042912">
    <property type="term" value="F:colicin transmembrane transporter activity"/>
    <property type="evidence" value="ECO:0007669"/>
    <property type="project" value="TreeGrafter"/>
</dbReference>
<protein>
    <submittedName>
        <fullName evidence="15">TonB-dependent siderophore receptor</fullName>
    </submittedName>
</protein>
<keyword evidence="4 10" id="KW-1134">Transmembrane beta strand</keyword>
<name>A0AAU7LS87_9BURK</name>
<dbReference type="PANTHER" id="PTHR30069:SF51">
    <property type="entry name" value="FERRIENTEROBACTIN RECEPTOR"/>
    <property type="match status" value="1"/>
</dbReference>
<keyword evidence="5 10" id="KW-0812">Transmembrane</keyword>
<keyword evidence="12" id="KW-0732">Signal</keyword>
<dbReference type="Pfam" id="PF07715">
    <property type="entry name" value="Plug"/>
    <property type="match status" value="1"/>
</dbReference>
<dbReference type="InterPro" id="IPR058134">
    <property type="entry name" value="PirA/FepA/PfeA"/>
</dbReference>
<dbReference type="Gene3D" id="2.170.130.10">
    <property type="entry name" value="TonB-dependent receptor, plug domain"/>
    <property type="match status" value="1"/>
</dbReference>
<sequence length="745" mass="80484">MQFKPVSNRIKPLVIAMGLAYLGLPALAQQPEKTLAEMTVLGSAEEALKQAPGVSIITAEDIEKRPPANDVSEIIRTMPGVNLTGNSSSGQRGNNRQIDLRGMGPENTLILVDGKPVTSRNAVRYGWRGERDSRGDSNWVPAEQVESIEVIRGPAAARYGNGAAGGVVNIITKKAAKETHGQVTVYANRPEHSEEGATERLNFNLSGPLSELFSYRIYGNYNHTDADDRTINAGHQAPGFASSLPAGREGVRNKDLGARLTWNLLPGHTLDLDVSRSRQGNIYTGDTQNVGTNAVVDSLIGQETNRMDKTTYALTHKGKFDFGTSLSYLQYSKTENSRIQEGLVGGLEGMFLTGTPLFSTNTLTDVTLHSEISTPLRGRFNQMLTAGVEWSDQKLTDLSSNTVATIYGAIPGVSSTGRSADASTHVFSVFAEDNIELSPSTVLTPGIRYDKHQQSGANWSPALNLTHLLNDKVTLKGGVARAYKTPNLYQNNPNYLIYSSGNGCATVSNGTTGCYLQGNADLQAETSVNKEVGVEYKDEGLVAGITYFRNDYHDKIQAGLSPTAITTSNRRSIYQWSNIPEAVVQGLEGNLRVPLKASLDWITNFTYMIESRNKATGDYLSLIPKYTVNSMLDWRVNSQLGMLFSMTFYGRQEPMKFDYKGAAVTGTSANSVAPYAVAGISGNYAFSKNLKMAAGISNIFDKRQFRAGNAVSVSSTAIYGTSGGAGAATYNEPGRTLYVSLTSSF</sequence>
<dbReference type="InterPro" id="IPR037066">
    <property type="entry name" value="Plug_dom_sf"/>
</dbReference>
<evidence type="ECO:0000256" key="8">
    <source>
        <dbReference type="ARBA" id="ARBA00023170"/>
    </source>
</evidence>
<evidence type="ECO:0000256" key="7">
    <source>
        <dbReference type="ARBA" id="ARBA00023136"/>
    </source>
</evidence>
<dbReference type="CDD" id="cd01347">
    <property type="entry name" value="ligand_gated_channel"/>
    <property type="match status" value="1"/>
</dbReference>
<comment type="similarity">
    <text evidence="2 10 11">Belongs to the TonB-dependent receptor family.</text>
</comment>
<feature type="domain" description="TonB-dependent receptor-like beta-barrel" evidence="13">
    <location>
        <begin position="284"/>
        <end position="699"/>
    </location>
</feature>
<reference evidence="15" key="1">
    <citation type="submission" date="2024-05" db="EMBL/GenBank/DDBJ databases">
        <authorList>
            <person name="Bunk B."/>
            <person name="Swiderski J."/>
            <person name="Sproer C."/>
            <person name="Thiel V."/>
        </authorList>
    </citation>
    <scope>NUCLEOTIDE SEQUENCE</scope>
    <source>
        <strain evidence="15">DSM 17735</strain>
    </source>
</reference>